<evidence type="ECO:0000256" key="2">
    <source>
        <dbReference type="ARBA" id="ARBA00004382"/>
    </source>
</evidence>
<dbReference type="SUPFAM" id="SSF110111">
    <property type="entry name" value="Ctag/Cox11"/>
    <property type="match status" value="1"/>
</dbReference>
<feature type="topological domain" description="Cytoplasmic" evidence="10">
    <location>
        <begin position="1"/>
        <end position="8"/>
    </location>
</feature>
<evidence type="ECO:0000313" key="12">
    <source>
        <dbReference type="Proteomes" id="UP001310692"/>
    </source>
</evidence>
<keyword evidence="6 10" id="KW-0735">Signal-anchor</keyword>
<sequence length="192" mass="21336">MKWLPENRNTRVLAICASVAVAMVGAAYASVPLYNLFCRVTGYGGTTQVAQYNDETRILDRTVEVRFDASRENGFPWTFEPVQRSMTVRLGETAIAYYRATNNSDRAITGTATYNVTPYKAAPFFSKLECFCFTEQTLQPGESIEMPVLFFVDAEMDAESRYDDVTTITLSYTFFESQAEVAGAAVGRDAAP</sequence>
<dbReference type="Gene3D" id="2.60.370.10">
    <property type="entry name" value="Ctag/Cox11"/>
    <property type="match status" value="1"/>
</dbReference>
<dbReference type="PANTHER" id="PTHR21320">
    <property type="entry name" value="CYTOCHROME C OXIDASE ASSEMBLY PROTEIN COX11-RELATED"/>
    <property type="match status" value="1"/>
</dbReference>
<dbReference type="Pfam" id="PF04442">
    <property type="entry name" value="CtaG_Cox11"/>
    <property type="match status" value="1"/>
</dbReference>
<keyword evidence="5 10" id="KW-0812">Transmembrane</keyword>
<dbReference type="PANTHER" id="PTHR21320:SF3">
    <property type="entry name" value="CYTOCHROME C OXIDASE ASSEMBLY PROTEIN COX11, MITOCHONDRIAL-RELATED"/>
    <property type="match status" value="1"/>
</dbReference>
<dbReference type="HAMAP" id="MF_00155">
    <property type="entry name" value="CtaG"/>
    <property type="match status" value="1"/>
</dbReference>
<evidence type="ECO:0000256" key="1">
    <source>
        <dbReference type="ARBA" id="ARBA00004007"/>
    </source>
</evidence>
<comment type="caution">
    <text evidence="11">The sequence shown here is derived from an EMBL/GenBank/DDBJ whole genome shotgun (WGS) entry which is preliminary data.</text>
</comment>
<feature type="topological domain" description="Periplasmic" evidence="10">
    <location>
        <begin position="31"/>
        <end position="192"/>
    </location>
</feature>
<keyword evidence="8 10" id="KW-0186">Copper</keyword>
<evidence type="ECO:0000256" key="10">
    <source>
        <dbReference type="HAMAP-Rule" id="MF_00155"/>
    </source>
</evidence>
<accession>A0ABU7LYC4</accession>
<evidence type="ECO:0000256" key="3">
    <source>
        <dbReference type="ARBA" id="ARBA00009620"/>
    </source>
</evidence>
<reference evidence="11 12" key="1">
    <citation type="submission" date="2024-01" db="EMBL/GenBank/DDBJ databases">
        <title>Hyphobacterium bacterium isolated from marine sediment.</title>
        <authorList>
            <person name="Zhao S."/>
        </authorList>
    </citation>
    <scope>NUCLEOTIDE SEQUENCE [LARGE SCALE GENOMIC DNA]</scope>
    <source>
        <strain evidence="11 12">Y60-23</strain>
    </source>
</reference>
<evidence type="ECO:0000256" key="6">
    <source>
        <dbReference type="ARBA" id="ARBA00022968"/>
    </source>
</evidence>
<dbReference type="RefSeq" id="WP_330195539.1">
    <property type="nucleotide sequence ID" value="NZ_JAZDRO010000001.1"/>
</dbReference>
<evidence type="ECO:0000256" key="5">
    <source>
        <dbReference type="ARBA" id="ARBA00022692"/>
    </source>
</evidence>
<evidence type="ECO:0000256" key="9">
    <source>
        <dbReference type="ARBA" id="ARBA00023136"/>
    </source>
</evidence>
<comment type="function">
    <text evidence="1 10">Exerts its effect at some terminal stage of cytochrome c oxidase synthesis, probably by being involved in the insertion of the copper B into subunit I.</text>
</comment>
<comment type="similarity">
    <text evidence="3 10">Belongs to the COX11/CtaG family.</text>
</comment>
<dbReference type="InterPro" id="IPR007533">
    <property type="entry name" value="Cyt_c_oxidase_assmbl_CtaG"/>
</dbReference>
<keyword evidence="12" id="KW-1185">Reference proteome</keyword>
<dbReference type="InterPro" id="IPR023471">
    <property type="entry name" value="CtaG/Cox11_dom_sf"/>
</dbReference>
<keyword evidence="7 10" id="KW-1133">Transmembrane helix</keyword>
<evidence type="ECO:0000313" key="11">
    <source>
        <dbReference type="EMBL" id="MEE2566010.1"/>
    </source>
</evidence>
<keyword evidence="9 10" id="KW-0472">Membrane</keyword>
<evidence type="ECO:0000256" key="7">
    <source>
        <dbReference type="ARBA" id="ARBA00022989"/>
    </source>
</evidence>
<keyword evidence="10" id="KW-1003">Cell membrane</keyword>
<gene>
    <name evidence="10" type="primary">ctaG</name>
    <name evidence="11" type="ORF">V0U35_04895</name>
</gene>
<comment type="subcellular location">
    <subcellularLocation>
        <location evidence="2 10">Cell inner membrane</location>
        <topology evidence="2 10">Single-pass type II membrane protein</topology>
        <orientation evidence="2 10">Periplasmic side</orientation>
    </subcellularLocation>
</comment>
<dbReference type="Proteomes" id="UP001310692">
    <property type="component" value="Unassembled WGS sequence"/>
</dbReference>
<evidence type="ECO:0000256" key="4">
    <source>
        <dbReference type="ARBA" id="ARBA00015384"/>
    </source>
</evidence>
<dbReference type="NCBIfam" id="NF003465">
    <property type="entry name" value="PRK05089.1"/>
    <property type="match status" value="1"/>
</dbReference>
<keyword evidence="10" id="KW-0997">Cell inner membrane</keyword>
<dbReference type="EMBL" id="JAZDRO010000001">
    <property type="protein sequence ID" value="MEE2566010.1"/>
    <property type="molecule type" value="Genomic_DNA"/>
</dbReference>
<organism evidence="11 12">
    <name type="scientific">Hyphobacterium marinum</name>
    <dbReference type="NCBI Taxonomy" id="3116574"/>
    <lineage>
        <taxon>Bacteria</taxon>
        <taxon>Pseudomonadati</taxon>
        <taxon>Pseudomonadota</taxon>
        <taxon>Alphaproteobacteria</taxon>
        <taxon>Maricaulales</taxon>
        <taxon>Maricaulaceae</taxon>
        <taxon>Hyphobacterium</taxon>
    </lineage>
</organism>
<evidence type="ECO:0000256" key="8">
    <source>
        <dbReference type="ARBA" id="ARBA00023008"/>
    </source>
</evidence>
<dbReference type="PIRSF" id="PIRSF005413">
    <property type="entry name" value="COX11"/>
    <property type="match status" value="1"/>
</dbReference>
<proteinExistence type="inferred from homology"/>
<name>A0ABU7LYC4_9PROT</name>
<protein>
    <recommendedName>
        <fullName evidence="4 10">Cytochrome c oxidase assembly protein CtaG</fullName>
    </recommendedName>
</protein>